<proteinExistence type="predicted"/>
<feature type="domain" description="C2H2-type" evidence="11">
    <location>
        <begin position="361"/>
        <end position="388"/>
    </location>
</feature>
<evidence type="ECO:0000256" key="10">
    <source>
        <dbReference type="SAM" id="MobiDB-lite"/>
    </source>
</evidence>
<dbReference type="GO" id="GO:0007224">
    <property type="term" value="P:smoothened signaling pathway"/>
    <property type="evidence" value="ECO:0007669"/>
    <property type="project" value="TreeGrafter"/>
</dbReference>
<dbReference type="HOGENOM" id="CLU_035240_1_0_1"/>
<evidence type="ECO:0000259" key="11">
    <source>
        <dbReference type="PROSITE" id="PS50157"/>
    </source>
</evidence>
<evidence type="ECO:0000256" key="1">
    <source>
        <dbReference type="ARBA" id="ARBA00004123"/>
    </source>
</evidence>
<dbReference type="PhylomeDB" id="B6QRX0"/>
<dbReference type="GO" id="GO:0008270">
    <property type="term" value="F:zinc ion binding"/>
    <property type="evidence" value="ECO:0007669"/>
    <property type="project" value="UniProtKB-KW"/>
</dbReference>
<keyword evidence="8" id="KW-0539">Nucleus</keyword>
<feature type="domain" description="C2H2-type" evidence="11">
    <location>
        <begin position="389"/>
        <end position="416"/>
    </location>
</feature>
<sequence length="494" mass="55216">MQHVQLKKVVVKMMLAPSIARQSVMVCSAANCEEEHCESTGPACFDKHCFEDGQNVDVSTANLLQQTDFQWDPAVFLPAITDHHFDMPVAESHTLNQATSRHQHCYTNNSFSDFQCHSTGHGSLAACQQYSKDCNNAWCAPFNNNQIDMSHIDVDILLNNTSFDTPDSNDALFDQQSDATKMPCFLGDGQPSCSDAGFQHLGCYLRNSGDTRLLEFSKQQSQARVHRHHHGQAHHRVAQYSRPRNQRRSISSQTISSLIDSPPPLDRALSSALTSPTPALPEEGESHVCRWNHGISMCNATFTSCGDLQEHLVTQHIHPIDGVQGHGYYCCWYGCHRPHEPFSQKSKLQGHFLTHSNYKNFACSVCGKAFARQATLERHERSHRGEKPFKCKQCGKAFTDSSELKTHSRTHTGEKPFKCTFPGCDFQTGDSSNMSSHKLTHSGRRHKCTYPGCAKAFTRPDQLKRHLKTTHKVDNNTQSMISTIALPTTIGTVS</sequence>
<comment type="subcellular location">
    <subcellularLocation>
        <location evidence="1">Nucleus</location>
    </subcellularLocation>
</comment>
<evidence type="ECO:0000256" key="4">
    <source>
        <dbReference type="ARBA" id="ARBA00022771"/>
    </source>
</evidence>
<evidence type="ECO:0000313" key="12">
    <source>
        <dbReference type="EMBL" id="EEA20594.1"/>
    </source>
</evidence>
<dbReference type="AlphaFoldDB" id="B6QRX0"/>
<dbReference type="PROSITE" id="PS50157">
    <property type="entry name" value="ZINC_FINGER_C2H2_2"/>
    <property type="match status" value="4"/>
</dbReference>
<keyword evidence="6" id="KW-0805">Transcription regulation</keyword>
<dbReference type="FunFam" id="3.30.160.60:FF:000773">
    <property type="entry name" value="Zinc finger protein 44"/>
    <property type="match status" value="1"/>
</dbReference>
<accession>B6QRX0</accession>
<keyword evidence="13" id="KW-1185">Reference proteome</keyword>
<feature type="compositionally biased region" description="Basic residues" evidence="10">
    <location>
        <begin position="226"/>
        <end position="237"/>
    </location>
</feature>
<keyword evidence="2" id="KW-0479">Metal-binding</keyword>
<reference evidence="13" key="1">
    <citation type="journal article" date="2015" name="Genome Announc.">
        <title>Genome sequence of the AIDS-associated pathogen Penicillium marneffei (ATCC18224) and its near taxonomic relative Talaromyces stipitatus (ATCC10500).</title>
        <authorList>
            <person name="Nierman W.C."/>
            <person name="Fedorova-Abrams N.D."/>
            <person name="Andrianopoulos A."/>
        </authorList>
    </citation>
    <scope>NUCLEOTIDE SEQUENCE [LARGE SCALE GENOMIC DNA]</scope>
    <source>
        <strain evidence="13">ATCC 18224 / CBS 334.59 / QM 7333</strain>
    </source>
</reference>
<evidence type="ECO:0000256" key="8">
    <source>
        <dbReference type="ARBA" id="ARBA00023242"/>
    </source>
</evidence>
<feature type="domain" description="C2H2-type" evidence="11">
    <location>
        <begin position="417"/>
        <end position="446"/>
    </location>
</feature>
<dbReference type="SUPFAM" id="SSF57667">
    <property type="entry name" value="beta-beta-alpha zinc fingers"/>
    <property type="match status" value="3"/>
</dbReference>
<dbReference type="SMART" id="SM00355">
    <property type="entry name" value="ZnF_C2H2"/>
    <property type="match status" value="6"/>
</dbReference>
<keyword evidence="3" id="KW-0677">Repeat</keyword>
<dbReference type="Pfam" id="PF00096">
    <property type="entry name" value="zf-C2H2"/>
    <property type="match status" value="3"/>
</dbReference>
<dbReference type="GO" id="GO:0000978">
    <property type="term" value="F:RNA polymerase II cis-regulatory region sequence-specific DNA binding"/>
    <property type="evidence" value="ECO:0007669"/>
    <property type="project" value="TreeGrafter"/>
</dbReference>
<organism evidence="12 13">
    <name type="scientific">Talaromyces marneffei (strain ATCC 18224 / CBS 334.59 / QM 7333)</name>
    <name type="common">Penicillium marneffei</name>
    <dbReference type="NCBI Taxonomy" id="441960"/>
    <lineage>
        <taxon>Eukaryota</taxon>
        <taxon>Fungi</taxon>
        <taxon>Dikarya</taxon>
        <taxon>Ascomycota</taxon>
        <taxon>Pezizomycotina</taxon>
        <taxon>Eurotiomycetes</taxon>
        <taxon>Eurotiomycetidae</taxon>
        <taxon>Eurotiales</taxon>
        <taxon>Trichocomaceae</taxon>
        <taxon>Talaromyces</taxon>
        <taxon>Talaromyces sect. Talaromyces</taxon>
    </lineage>
</organism>
<dbReference type="PROSITE" id="PS00028">
    <property type="entry name" value="ZINC_FINGER_C2H2_1"/>
    <property type="match status" value="3"/>
</dbReference>
<evidence type="ECO:0000256" key="2">
    <source>
        <dbReference type="ARBA" id="ARBA00022723"/>
    </source>
</evidence>
<evidence type="ECO:0000256" key="3">
    <source>
        <dbReference type="ARBA" id="ARBA00022737"/>
    </source>
</evidence>
<feature type="domain" description="C2H2-type" evidence="11">
    <location>
        <begin position="446"/>
        <end position="476"/>
    </location>
</feature>
<feature type="compositionally biased region" description="Low complexity" evidence="10">
    <location>
        <begin position="249"/>
        <end position="260"/>
    </location>
</feature>
<evidence type="ECO:0000256" key="5">
    <source>
        <dbReference type="ARBA" id="ARBA00022833"/>
    </source>
</evidence>
<dbReference type="EMBL" id="DS995904">
    <property type="protein sequence ID" value="EEA20594.1"/>
    <property type="molecule type" value="Genomic_DNA"/>
</dbReference>
<dbReference type="Gene3D" id="3.30.160.60">
    <property type="entry name" value="Classic Zinc Finger"/>
    <property type="match status" value="5"/>
</dbReference>
<dbReference type="InterPro" id="IPR036236">
    <property type="entry name" value="Znf_C2H2_sf"/>
</dbReference>
<dbReference type="GO" id="GO:0005634">
    <property type="term" value="C:nucleus"/>
    <property type="evidence" value="ECO:0007669"/>
    <property type="project" value="UniProtKB-SubCell"/>
</dbReference>
<dbReference type="PANTHER" id="PTHR45718">
    <property type="entry name" value="TRANSCRIPTIONAL ACTIVATOR CUBITUS INTERRUPTUS"/>
    <property type="match status" value="1"/>
</dbReference>
<keyword evidence="4 9" id="KW-0863">Zinc-finger</keyword>
<dbReference type="InterPro" id="IPR013087">
    <property type="entry name" value="Znf_C2H2_type"/>
</dbReference>
<evidence type="ECO:0000256" key="9">
    <source>
        <dbReference type="PROSITE-ProRule" id="PRU00042"/>
    </source>
</evidence>
<dbReference type="VEuPathDB" id="FungiDB:PMAA_044270"/>
<dbReference type="OrthoDB" id="3437960at2759"/>
<dbReference type="PANTHER" id="PTHR45718:SF4">
    <property type="entry name" value="TRANSCRIPTIONAL ACTIVATOR CUBITUS INTERRUPTUS"/>
    <property type="match status" value="1"/>
</dbReference>
<dbReference type="InterPro" id="IPR043359">
    <property type="entry name" value="GLI-like"/>
</dbReference>
<name>B6QRX0_TALMQ</name>
<dbReference type="FunFam" id="3.30.160.60:FF:001704">
    <property type="entry name" value="C2H2 transcription factor, putative"/>
    <property type="match status" value="1"/>
</dbReference>
<keyword evidence="7" id="KW-0804">Transcription</keyword>
<dbReference type="Proteomes" id="UP000001294">
    <property type="component" value="Unassembled WGS sequence"/>
</dbReference>
<keyword evidence="5" id="KW-0862">Zinc</keyword>
<evidence type="ECO:0000313" key="13">
    <source>
        <dbReference type="Proteomes" id="UP000001294"/>
    </source>
</evidence>
<protein>
    <submittedName>
        <fullName evidence="12">C2H2 transcription factor, putative</fullName>
    </submittedName>
</protein>
<evidence type="ECO:0000256" key="6">
    <source>
        <dbReference type="ARBA" id="ARBA00023015"/>
    </source>
</evidence>
<feature type="region of interest" description="Disordered" evidence="10">
    <location>
        <begin position="226"/>
        <end position="281"/>
    </location>
</feature>
<gene>
    <name evidence="12" type="ORF">PMAA_044270</name>
</gene>
<evidence type="ECO:0000256" key="7">
    <source>
        <dbReference type="ARBA" id="ARBA00023163"/>
    </source>
</evidence>
<dbReference type="GO" id="GO:0000981">
    <property type="term" value="F:DNA-binding transcription factor activity, RNA polymerase II-specific"/>
    <property type="evidence" value="ECO:0007669"/>
    <property type="project" value="TreeGrafter"/>
</dbReference>